<dbReference type="EMBL" id="DS028094">
    <property type="protein sequence ID" value="KMP02908.1"/>
    <property type="molecule type" value="Genomic_DNA"/>
</dbReference>
<sequence>MSQFPESLEDSKMHTSPNAIQWLRDNIPKRKEISAFPHFLSGLKSLQMSHPGTVLWRSSLISRSFQFVGILCSDIKPPFTEETAQKKVKAAQDLCNTRCMIPHHPSSATNQISNVCMKRSIPHDQCAVLVRVSGWGRRDEVEKMLWS</sequence>
<proteinExistence type="predicted"/>
<evidence type="ECO:0000313" key="2">
    <source>
        <dbReference type="Proteomes" id="UP000054565"/>
    </source>
</evidence>
<evidence type="ECO:0000313" key="1">
    <source>
        <dbReference type="EMBL" id="KMP02908.1"/>
    </source>
</evidence>
<dbReference type="OrthoDB" id="14527at2759"/>
<accession>A0A0J6Y878</accession>
<dbReference type="STRING" id="404692.A0A0J6Y878"/>
<organism evidence="1 2">
    <name type="scientific">Coccidioides immitis RMSCC 2394</name>
    <dbReference type="NCBI Taxonomy" id="404692"/>
    <lineage>
        <taxon>Eukaryota</taxon>
        <taxon>Fungi</taxon>
        <taxon>Dikarya</taxon>
        <taxon>Ascomycota</taxon>
        <taxon>Pezizomycotina</taxon>
        <taxon>Eurotiomycetes</taxon>
        <taxon>Eurotiomycetidae</taxon>
        <taxon>Onygenales</taxon>
        <taxon>Onygenaceae</taxon>
        <taxon>Coccidioides</taxon>
    </lineage>
</organism>
<dbReference type="AlphaFoldDB" id="A0A0J6Y878"/>
<protein>
    <submittedName>
        <fullName evidence="1">Uncharacterized protein</fullName>
    </submittedName>
</protein>
<gene>
    <name evidence="1" type="ORF">CIRG_02600</name>
</gene>
<dbReference type="Proteomes" id="UP000054565">
    <property type="component" value="Unassembled WGS sequence"/>
</dbReference>
<name>A0A0J6Y878_COCIT</name>
<reference evidence="2" key="1">
    <citation type="journal article" date="2010" name="Genome Res.">
        <title>Population genomic sequencing of Coccidioides fungi reveals recent hybridization and transposon control.</title>
        <authorList>
            <person name="Neafsey D.E."/>
            <person name="Barker B.M."/>
            <person name="Sharpton T.J."/>
            <person name="Stajich J.E."/>
            <person name="Park D.J."/>
            <person name="Whiston E."/>
            <person name="Hung C.-Y."/>
            <person name="McMahan C."/>
            <person name="White J."/>
            <person name="Sykes S."/>
            <person name="Heiman D."/>
            <person name="Young S."/>
            <person name="Zeng Q."/>
            <person name="Abouelleil A."/>
            <person name="Aftuck L."/>
            <person name="Bessette D."/>
            <person name="Brown A."/>
            <person name="FitzGerald M."/>
            <person name="Lui A."/>
            <person name="Macdonald J.P."/>
            <person name="Priest M."/>
            <person name="Orbach M.J."/>
            <person name="Galgiani J.N."/>
            <person name="Kirkland T.N."/>
            <person name="Cole G.T."/>
            <person name="Birren B.W."/>
            <person name="Henn M.R."/>
            <person name="Taylor J.W."/>
            <person name="Rounsley S.D."/>
        </authorList>
    </citation>
    <scope>NUCLEOTIDE SEQUENCE [LARGE SCALE GENOMIC DNA]</scope>
    <source>
        <strain evidence="2">RMSCC 2394</strain>
    </source>
</reference>